<keyword evidence="3" id="KW-1185">Reference proteome</keyword>
<protein>
    <submittedName>
        <fullName evidence="2">Uncharacterized protein</fullName>
    </submittedName>
</protein>
<feature type="compositionally biased region" description="Basic and acidic residues" evidence="1">
    <location>
        <begin position="48"/>
        <end position="71"/>
    </location>
</feature>
<reference evidence="2 3" key="1">
    <citation type="submission" date="2019-07" db="EMBL/GenBank/DDBJ databases">
        <title>Whole genome shotgun sequence of Pseudonocardia asaccharolytica NBRC 16224.</title>
        <authorList>
            <person name="Hosoyama A."/>
            <person name="Uohara A."/>
            <person name="Ohji S."/>
            <person name="Ichikawa N."/>
        </authorList>
    </citation>
    <scope>NUCLEOTIDE SEQUENCE [LARGE SCALE GENOMIC DNA]</scope>
    <source>
        <strain evidence="2 3">NBRC 16224</strain>
    </source>
</reference>
<feature type="region of interest" description="Disordered" evidence="1">
    <location>
        <begin position="41"/>
        <end position="75"/>
    </location>
</feature>
<name>A0A511D6H0_9PSEU</name>
<evidence type="ECO:0000313" key="2">
    <source>
        <dbReference type="EMBL" id="GEL20381.1"/>
    </source>
</evidence>
<dbReference type="AlphaFoldDB" id="A0A511D6H0"/>
<dbReference type="EMBL" id="BJVI01000069">
    <property type="protein sequence ID" value="GEL20381.1"/>
    <property type="molecule type" value="Genomic_DNA"/>
</dbReference>
<organism evidence="2 3">
    <name type="scientific">Pseudonocardia asaccharolytica DSM 44247 = NBRC 16224</name>
    <dbReference type="NCBI Taxonomy" id="1123024"/>
    <lineage>
        <taxon>Bacteria</taxon>
        <taxon>Bacillati</taxon>
        <taxon>Actinomycetota</taxon>
        <taxon>Actinomycetes</taxon>
        <taxon>Pseudonocardiales</taxon>
        <taxon>Pseudonocardiaceae</taxon>
        <taxon>Pseudonocardia</taxon>
    </lineage>
</organism>
<dbReference type="Proteomes" id="UP000321328">
    <property type="component" value="Unassembled WGS sequence"/>
</dbReference>
<proteinExistence type="predicted"/>
<comment type="caution">
    <text evidence="2">The sequence shown here is derived from an EMBL/GenBank/DDBJ whole genome shotgun (WGS) entry which is preliminary data.</text>
</comment>
<gene>
    <name evidence="2" type="ORF">PA7_42180</name>
</gene>
<evidence type="ECO:0000256" key="1">
    <source>
        <dbReference type="SAM" id="MobiDB-lite"/>
    </source>
</evidence>
<sequence length="141" mass="14832">MQQHLVGVHDVECADPLVEGEHVALPEGDVAHARALGVRAGLSQHGRGGVDPDDGARGYPPREVDGDRARAAADVQDVHPGTQVRGEVGGGVVHAPPVLRPQHALGVPLPVAVCRRGHALESTHILLIYCNVCLKIWDVLG</sequence>
<evidence type="ECO:0000313" key="3">
    <source>
        <dbReference type="Proteomes" id="UP000321328"/>
    </source>
</evidence>
<accession>A0A511D6H0</accession>